<protein>
    <submittedName>
        <fullName evidence="2">Uncharacterized protein</fullName>
    </submittedName>
</protein>
<feature type="region of interest" description="Disordered" evidence="1">
    <location>
        <begin position="1"/>
        <end position="25"/>
    </location>
</feature>
<comment type="caution">
    <text evidence="2">The sequence shown here is derived from an EMBL/GenBank/DDBJ whole genome shotgun (WGS) entry which is preliminary data.</text>
</comment>
<accession>A0AAW2KM89</accession>
<reference evidence="2" key="2">
    <citation type="journal article" date="2024" name="Plant">
        <title>Genomic evolution and insights into agronomic trait innovations of Sesamum species.</title>
        <authorList>
            <person name="Miao H."/>
            <person name="Wang L."/>
            <person name="Qu L."/>
            <person name="Liu H."/>
            <person name="Sun Y."/>
            <person name="Le M."/>
            <person name="Wang Q."/>
            <person name="Wei S."/>
            <person name="Zheng Y."/>
            <person name="Lin W."/>
            <person name="Duan Y."/>
            <person name="Cao H."/>
            <person name="Xiong S."/>
            <person name="Wang X."/>
            <person name="Wei L."/>
            <person name="Li C."/>
            <person name="Ma Q."/>
            <person name="Ju M."/>
            <person name="Zhao R."/>
            <person name="Li G."/>
            <person name="Mu C."/>
            <person name="Tian Q."/>
            <person name="Mei H."/>
            <person name="Zhang T."/>
            <person name="Gao T."/>
            <person name="Zhang H."/>
        </authorList>
    </citation>
    <scope>NUCLEOTIDE SEQUENCE</scope>
    <source>
        <strain evidence="2">G01</strain>
    </source>
</reference>
<sequence length="60" mass="6128">MPAPMLHGEAVDGGAEKDIPVSQSRPDVCQGVEDVATCSLEPVVLEESLPQDGSSGGMFG</sequence>
<evidence type="ECO:0000256" key="1">
    <source>
        <dbReference type="SAM" id="MobiDB-lite"/>
    </source>
</evidence>
<dbReference type="AlphaFoldDB" id="A0AAW2KM89"/>
<gene>
    <name evidence="2" type="ORF">Sangu_3000500</name>
</gene>
<organism evidence="2">
    <name type="scientific">Sesamum angustifolium</name>
    <dbReference type="NCBI Taxonomy" id="2727405"/>
    <lineage>
        <taxon>Eukaryota</taxon>
        <taxon>Viridiplantae</taxon>
        <taxon>Streptophyta</taxon>
        <taxon>Embryophyta</taxon>
        <taxon>Tracheophyta</taxon>
        <taxon>Spermatophyta</taxon>
        <taxon>Magnoliopsida</taxon>
        <taxon>eudicotyledons</taxon>
        <taxon>Gunneridae</taxon>
        <taxon>Pentapetalae</taxon>
        <taxon>asterids</taxon>
        <taxon>lamiids</taxon>
        <taxon>Lamiales</taxon>
        <taxon>Pedaliaceae</taxon>
        <taxon>Sesamum</taxon>
    </lineage>
</organism>
<reference evidence="2" key="1">
    <citation type="submission" date="2020-06" db="EMBL/GenBank/DDBJ databases">
        <authorList>
            <person name="Li T."/>
            <person name="Hu X."/>
            <person name="Zhang T."/>
            <person name="Song X."/>
            <person name="Zhang H."/>
            <person name="Dai N."/>
            <person name="Sheng W."/>
            <person name="Hou X."/>
            <person name="Wei L."/>
        </authorList>
    </citation>
    <scope>NUCLEOTIDE SEQUENCE</scope>
    <source>
        <strain evidence="2">G01</strain>
        <tissue evidence="2">Leaf</tissue>
    </source>
</reference>
<dbReference type="EMBL" id="JACGWK010000042">
    <property type="protein sequence ID" value="KAL0307996.1"/>
    <property type="molecule type" value="Genomic_DNA"/>
</dbReference>
<name>A0AAW2KM89_9LAMI</name>
<proteinExistence type="predicted"/>
<evidence type="ECO:0000313" key="2">
    <source>
        <dbReference type="EMBL" id="KAL0307996.1"/>
    </source>
</evidence>